<dbReference type="STRING" id="282301.A0A267ELS3"/>
<dbReference type="Gene3D" id="1.10.287.1490">
    <property type="match status" value="1"/>
</dbReference>
<feature type="region of interest" description="Disordered" evidence="2">
    <location>
        <begin position="623"/>
        <end position="687"/>
    </location>
</feature>
<protein>
    <recommendedName>
        <fullName evidence="5">Centrosomal protein of 83 kDa</fullName>
    </recommendedName>
</protein>
<feature type="compositionally biased region" description="Low complexity" evidence="2">
    <location>
        <begin position="1"/>
        <end position="18"/>
    </location>
</feature>
<accession>A0A267ELS3</accession>
<gene>
    <name evidence="3" type="ORF">BOX15_Mlig006207g2</name>
</gene>
<reference evidence="3 4" key="1">
    <citation type="submission" date="2017-06" db="EMBL/GenBank/DDBJ databases">
        <title>A platform for efficient transgenesis in Macrostomum lignano, a flatworm model organism for stem cell research.</title>
        <authorList>
            <person name="Berezikov E."/>
        </authorList>
    </citation>
    <scope>NUCLEOTIDE SEQUENCE [LARGE SCALE GENOMIC DNA]</scope>
    <source>
        <strain evidence="3">DV1</strain>
        <tissue evidence="3">Whole organism</tissue>
    </source>
</reference>
<proteinExistence type="predicted"/>
<keyword evidence="1" id="KW-0175">Coiled coil</keyword>
<sequence>MASSSAAASGQPPAGPSSLRVTRSATQSPLNFLESDGAGGLGYARALSEERLRSDQHRSNFQLLKAKHSQLQEQYANLERQLKTTLEESRAAQERLNDTLHAAKKERDDARAELEEAKLQGLNAQKLEMIKAQVTEDLELAYKDRYAQLSQESAYHRQEWNRLRYESAAARSDLEHAKAEHSRVIEELKLVHDAEVANLRRERDFLLQRQADSDPADRVRALYRENAQLLARLKALDSELEEARTGRDSEQQSAELRARTLERQLADCQSNVRQLNAERESLRQQLDDTGRELSEARALDLQLTGRSAEAEKNAAQLRSRLEELEHKAKLEMYNAKLQWTQERGAIERERDSLLAVRDDLQHRLSLAASKLSRLERDALDRERQLARREQAVREEEWQARQQIESEKIAAEGELQTARQKVAEVDSVIRAERERCQERVSRAESEAKASADERASLESRIERLERELCTQTEARDELESRLRRHEAEAAAAADTLDALEEAKSERLEAQRELRQVQATIERELRPEIRRLTEALAGAESAVEAKSREFNRAKEEWRKKKHKYSAAVRSARERAELAEAKECELGAQVEVLRKGVSHDEYNRVRKELRDLQRRLGDFRSVLMTSRAPEPGSASRELGIPGGKSAAAAAWSGAEEEQAMEELRSRLDRLDSQQREQMAQVTSLLSAGTR</sequence>
<name>A0A267ELS3_9PLAT</name>
<evidence type="ECO:0000313" key="4">
    <source>
        <dbReference type="Proteomes" id="UP000215902"/>
    </source>
</evidence>
<evidence type="ECO:0000313" key="3">
    <source>
        <dbReference type="EMBL" id="PAA61712.1"/>
    </source>
</evidence>
<feature type="compositionally biased region" description="Polar residues" evidence="2">
    <location>
        <begin position="672"/>
        <end position="687"/>
    </location>
</feature>
<dbReference type="AlphaFoldDB" id="A0A267ELS3"/>
<dbReference type="OrthoDB" id="311279at2759"/>
<evidence type="ECO:0000256" key="1">
    <source>
        <dbReference type="SAM" id="Coils"/>
    </source>
</evidence>
<dbReference type="EMBL" id="NIVC01002003">
    <property type="protein sequence ID" value="PAA61712.1"/>
    <property type="molecule type" value="Genomic_DNA"/>
</dbReference>
<evidence type="ECO:0008006" key="5">
    <source>
        <dbReference type="Google" id="ProtNLM"/>
    </source>
</evidence>
<dbReference type="Proteomes" id="UP000215902">
    <property type="component" value="Unassembled WGS sequence"/>
</dbReference>
<feature type="region of interest" description="Disordered" evidence="2">
    <location>
        <begin position="1"/>
        <end position="38"/>
    </location>
</feature>
<feature type="coiled-coil region" evidence="1">
    <location>
        <begin position="61"/>
        <end position="127"/>
    </location>
</feature>
<comment type="caution">
    <text evidence="3">The sequence shown here is derived from an EMBL/GenBank/DDBJ whole genome shotgun (WGS) entry which is preliminary data.</text>
</comment>
<organism evidence="3 4">
    <name type="scientific">Macrostomum lignano</name>
    <dbReference type="NCBI Taxonomy" id="282301"/>
    <lineage>
        <taxon>Eukaryota</taxon>
        <taxon>Metazoa</taxon>
        <taxon>Spiralia</taxon>
        <taxon>Lophotrochozoa</taxon>
        <taxon>Platyhelminthes</taxon>
        <taxon>Rhabditophora</taxon>
        <taxon>Macrostomorpha</taxon>
        <taxon>Macrostomida</taxon>
        <taxon>Macrostomidae</taxon>
        <taxon>Macrostomum</taxon>
    </lineage>
</organism>
<evidence type="ECO:0000256" key="2">
    <source>
        <dbReference type="SAM" id="MobiDB-lite"/>
    </source>
</evidence>
<keyword evidence="4" id="KW-1185">Reference proteome</keyword>
<feature type="compositionally biased region" description="Basic and acidic residues" evidence="2">
    <location>
        <begin position="658"/>
        <end position="671"/>
    </location>
</feature>
<feature type="coiled-coil region" evidence="1">
    <location>
        <begin position="219"/>
        <end position="619"/>
    </location>
</feature>
<feature type="compositionally biased region" description="Polar residues" evidence="2">
    <location>
        <begin position="19"/>
        <end position="30"/>
    </location>
</feature>